<evidence type="ECO:0000256" key="4">
    <source>
        <dbReference type="ARBA" id="ARBA00023123"/>
    </source>
</evidence>
<evidence type="ECO:0000256" key="2">
    <source>
        <dbReference type="ARBA" id="ARBA00019148"/>
    </source>
</evidence>
<name>A0A182KH20_9DIPT</name>
<feature type="domain" description="EF-hand" evidence="7">
    <location>
        <begin position="82"/>
        <end position="117"/>
    </location>
</feature>
<evidence type="ECO:0000256" key="3">
    <source>
        <dbReference type="ARBA" id="ARBA00022737"/>
    </source>
</evidence>
<keyword evidence="3" id="KW-0677">Repeat</keyword>
<keyword evidence="9" id="KW-1185">Reference proteome</keyword>
<dbReference type="Gene3D" id="1.10.238.10">
    <property type="entry name" value="EF-hand"/>
    <property type="match status" value="2"/>
</dbReference>
<accession>A0A182KH20</accession>
<dbReference type="FunFam" id="1.10.238.10:FF:000003">
    <property type="entry name" value="Calmodulin A"/>
    <property type="match status" value="1"/>
</dbReference>
<evidence type="ECO:0000256" key="6">
    <source>
        <dbReference type="ARBA" id="ARBA00023179"/>
    </source>
</evidence>
<evidence type="ECO:0000313" key="8">
    <source>
        <dbReference type="EnsemblMetazoa" id="ACHR010058-PA"/>
    </source>
</evidence>
<protein>
    <recommendedName>
        <fullName evidence="2">Myosin light chain alkali</fullName>
    </recommendedName>
</protein>
<evidence type="ECO:0000259" key="7">
    <source>
        <dbReference type="PROSITE" id="PS50222"/>
    </source>
</evidence>
<evidence type="ECO:0000256" key="1">
    <source>
        <dbReference type="ARBA" id="ARBA00011445"/>
    </source>
</evidence>
<keyword evidence="4" id="KW-0518">Myosin</keyword>
<reference evidence="9" key="1">
    <citation type="submission" date="2013-03" db="EMBL/GenBank/DDBJ databases">
        <title>The Genome Sequence of Anopheles christyi ACHKN1017.</title>
        <authorList>
            <consortium name="The Broad Institute Genomics Platform"/>
            <person name="Neafsey D.E."/>
            <person name="Besansky N."/>
            <person name="Walker B."/>
            <person name="Young S.K."/>
            <person name="Zeng Q."/>
            <person name="Gargeya S."/>
            <person name="Fitzgerald M."/>
            <person name="Haas B."/>
            <person name="Abouelleil A."/>
            <person name="Allen A.W."/>
            <person name="Alvarado L."/>
            <person name="Arachchi H.M."/>
            <person name="Berlin A.M."/>
            <person name="Chapman S.B."/>
            <person name="Gainer-Dewar J."/>
            <person name="Goldberg J."/>
            <person name="Griggs A."/>
            <person name="Gujja S."/>
            <person name="Hansen M."/>
            <person name="Howarth C."/>
            <person name="Imamovic A."/>
            <person name="Ireland A."/>
            <person name="Larimer J."/>
            <person name="McCowan C."/>
            <person name="Murphy C."/>
            <person name="Pearson M."/>
            <person name="Poon T.W."/>
            <person name="Priest M."/>
            <person name="Roberts A."/>
            <person name="Saif S."/>
            <person name="Shea T."/>
            <person name="Sisk P."/>
            <person name="Sykes S."/>
            <person name="Wortman J."/>
            <person name="Nusbaum C."/>
            <person name="Birren B."/>
        </authorList>
    </citation>
    <scope>NUCLEOTIDE SEQUENCE [LARGE SCALE GENOMIC DNA]</scope>
    <source>
        <strain evidence="9">ACHKN1017</strain>
    </source>
</reference>
<keyword evidence="6" id="KW-0514">Muscle protein</keyword>
<evidence type="ECO:0000313" key="9">
    <source>
        <dbReference type="Proteomes" id="UP000075881"/>
    </source>
</evidence>
<dbReference type="InterPro" id="IPR002048">
    <property type="entry name" value="EF_hand_dom"/>
</dbReference>
<proteinExistence type="predicted"/>
<dbReference type="AlphaFoldDB" id="A0A182KH20"/>
<dbReference type="SUPFAM" id="SSF47473">
    <property type="entry name" value="EF-hand"/>
    <property type="match status" value="1"/>
</dbReference>
<dbReference type="GO" id="GO:0005859">
    <property type="term" value="C:muscle myosin complex"/>
    <property type="evidence" value="ECO:0007669"/>
    <property type="project" value="TreeGrafter"/>
</dbReference>
<dbReference type="InterPro" id="IPR050230">
    <property type="entry name" value="CALM/Myosin/TropC-like"/>
</dbReference>
<reference evidence="8" key="2">
    <citation type="submission" date="2020-05" db="UniProtKB">
        <authorList>
            <consortium name="EnsemblMetazoa"/>
        </authorList>
    </citation>
    <scope>IDENTIFICATION</scope>
    <source>
        <strain evidence="8">ACHKN1017</strain>
    </source>
</reference>
<dbReference type="PROSITE" id="PS50222">
    <property type="entry name" value="EF_HAND_2"/>
    <property type="match status" value="2"/>
</dbReference>
<evidence type="ECO:0000256" key="5">
    <source>
        <dbReference type="ARBA" id="ARBA00023175"/>
    </source>
</evidence>
<dbReference type="InterPro" id="IPR011992">
    <property type="entry name" value="EF-hand-dom_pair"/>
</dbReference>
<dbReference type="GO" id="GO:0005509">
    <property type="term" value="F:calcium ion binding"/>
    <property type="evidence" value="ECO:0007669"/>
    <property type="project" value="InterPro"/>
</dbReference>
<dbReference type="EnsemblMetazoa" id="ACHR010058-RA">
    <property type="protein sequence ID" value="ACHR010058-PA"/>
    <property type="gene ID" value="ACHR010058"/>
</dbReference>
<sequence length="160" mass="18298">MASDLKDVEIEKAQFVFSVYDWEGTGQMDAMDLGNALRALNLNPTIELINKMGGTQKRGEKKVKFDEFLPIFSQVKKEKEQGCYEDFLECLKLYDKNEDGTMLLAELTHSLTALGERLDDMELDNVMKDCMDPEDDDGNIPYAPFLKKMMDNMVVIDHVK</sequence>
<dbReference type="PANTHER" id="PTHR23048">
    <property type="entry name" value="MYOSIN LIGHT CHAIN 1, 3"/>
    <property type="match status" value="1"/>
</dbReference>
<feature type="domain" description="EF-hand" evidence="7">
    <location>
        <begin position="8"/>
        <end position="43"/>
    </location>
</feature>
<dbReference type="Proteomes" id="UP000075881">
    <property type="component" value="Unassembled WGS sequence"/>
</dbReference>
<dbReference type="VEuPathDB" id="VectorBase:ACHR010058"/>
<comment type="subunit">
    <text evidence="1">Myosin is a hexamer of 2 heavy chains and 4 light chains.</text>
</comment>
<dbReference type="STRING" id="43041.A0A182KH20"/>
<organism evidence="8 9">
    <name type="scientific">Anopheles christyi</name>
    <dbReference type="NCBI Taxonomy" id="43041"/>
    <lineage>
        <taxon>Eukaryota</taxon>
        <taxon>Metazoa</taxon>
        <taxon>Ecdysozoa</taxon>
        <taxon>Arthropoda</taxon>
        <taxon>Hexapoda</taxon>
        <taxon>Insecta</taxon>
        <taxon>Pterygota</taxon>
        <taxon>Neoptera</taxon>
        <taxon>Endopterygota</taxon>
        <taxon>Diptera</taxon>
        <taxon>Nematocera</taxon>
        <taxon>Culicoidea</taxon>
        <taxon>Culicidae</taxon>
        <taxon>Anophelinae</taxon>
        <taxon>Anopheles</taxon>
    </lineage>
</organism>
<dbReference type="PANTHER" id="PTHR23048:SF33">
    <property type="entry name" value="MYOSIN LIGHT CHAIN ALKALI"/>
    <property type="match status" value="1"/>
</dbReference>
<keyword evidence="5" id="KW-0505">Motor protein</keyword>